<evidence type="ECO:0000313" key="3">
    <source>
        <dbReference type="EnsemblPlants" id="KRH38744"/>
    </source>
</evidence>
<accession>A0A0R0IFX4</accession>
<feature type="domain" description="MULE transposase" evidence="1">
    <location>
        <begin position="162"/>
        <end position="202"/>
    </location>
</feature>
<dbReference type="EnsemblPlants" id="KRH38744">
    <property type="protein sequence ID" value="KRH38744"/>
    <property type="gene ID" value="GLYMA_09G155100"/>
</dbReference>
<dbReference type="InParanoid" id="A0A0R0IFX4"/>
<dbReference type="AlphaFoldDB" id="A0A0R0IFX4"/>
<reference evidence="2 3" key="1">
    <citation type="journal article" date="2010" name="Nature">
        <title>Genome sequence of the palaeopolyploid soybean.</title>
        <authorList>
            <person name="Schmutz J."/>
            <person name="Cannon S.B."/>
            <person name="Schlueter J."/>
            <person name="Ma J."/>
            <person name="Mitros T."/>
            <person name="Nelson W."/>
            <person name="Hyten D.L."/>
            <person name="Song Q."/>
            <person name="Thelen J.J."/>
            <person name="Cheng J."/>
            <person name="Xu D."/>
            <person name="Hellsten U."/>
            <person name="May G.D."/>
            <person name="Yu Y."/>
            <person name="Sakurai T."/>
            <person name="Umezawa T."/>
            <person name="Bhattacharyya M.K."/>
            <person name="Sandhu D."/>
            <person name="Valliyodan B."/>
            <person name="Lindquist E."/>
            <person name="Peto M."/>
            <person name="Grant D."/>
            <person name="Shu S."/>
            <person name="Goodstein D."/>
            <person name="Barry K."/>
            <person name="Futrell-Griggs M."/>
            <person name="Abernathy B."/>
            <person name="Du J."/>
            <person name="Tian Z."/>
            <person name="Zhu L."/>
            <person name="Gill N."/>
            <person name="Joshi T."/>
            <person name="Libault M."/>
            <person name="Sethuraman A."/>
            <person name="Zhang X.-C."/>
            <person name="Shinozaki K."/>
            <person name="Nguyen H.T."/>
            <person name="Wing R.A."/>
            <person name="Cregan P."/>
            <person name="Specht J."/>
            <person name="Grimwood J."/>
            <person name="Rokhsar D."/>
            <person name="Stacey G."/>
            <person name="Shoemaker R.C."/>
            <person name="Jackson S.A."/>
        </authorList>
    </citation>
    <scope>NUCLEOTIDE SEQUENCE</scope>
    <source>
        <strain evidence="3">cv. Williams 82</strain>
        <tissue evidence="2">Callus</tissue>
    </source>
</reference>
<dbReference type="EMBL" id="CM000842">
    <property type="protein sequence ID" value="KRH38744.1"/>
    <property type="molecule type" value="Genomic_DNA"/>
</dbReference>
<organism evidence="2">
    <name type="scientific">Glycine max</name>
    <name type="common">Soybean</name>
    <name type="synonym">Glycine hispida</name>
    <dbReference type="NCBI Taxonomy" id="3847"/>
    <lineage>
        <taxon>Eukaryota</taxon>
        <taxon>Viridiplantae</taxon>
        <taxon>Streptophyta</taxon>
        <taxon>Embryophyta</taxon>
        <taxon>Tracheophyta</taxon>
        <taxon>Spermatophyta</taxon>
        <taxon>Magnoliopsida</taxon>
        <taxon>eudicotyledons</taxon>
        <taxon>Gunneridae</taxon>
        <taxon>Pentapetalae</taxon>
        <taxon>rosids</taxon>
        <taxon>fabids</taxon>
        <taxon>Fabales</taxon>
        <taxon>Fabaceae</taxon>
        <taxon>Papilionoideae</taxon>
        <taxon>50 kb inversion clade</taxon>
        <taxon>NPAAA clade</taxon>
        <taxon>indigoferoid/millettioid clade</taxon>
        <taxon>Phaseoleae</taxon>
        <taxon>Glycine</taxon>
        <taxon>Glycine subgen. Soja</taxon>
    </lineage>
</organism>
<reference evidence="2" key="3">
    <citation type="submission" date="2018-07" db="EMBL/GenBank/DDBJ databases">
        <title>WGS assembly of Glycine max.</title>
        <authorList>
            <person name="Schmutz J."/>
            <person name="Cannon S."/>
            <person name="Schlueter J."/>
            <person name="Ma J."/>
            <person name="Mitros T."/>
            <person name="Nelson W."/>
            <person name="Hyten D."/>
            <person name="Song Q."/>
            <person name="Thelen J."/>
            <person name="Cheng J."/>
            <person name="Xu D."/>
            <person name="Hellsten U."/>
            <person name="May G."/>
            <person name="Yu Y."/>
            <person name="Sakurai T."/>
            <person name="Umezawa T."/>
            <person name="Bhattacharyya M."/>
            <person name="Sandhu D."/>
            <person name="Valliyodan B."/>
            <person name="Lindquist E."/>
            <person name="Peto M."/>
            <person name="Grant D."/>
            <person name="Shu S."/>
            <person name="Goodstein D."/>
            <person name="Barry K."/>
            <person name="Futrell-Griggs M."/>
            <person name="Abernathy B."/>
            <person name="Du J."/>
            <person name="Tian Z."/>
            <person name="Zhu L."/>
            <person name="Gill N."/>
            <person name="Joshi T."/>
            <person name="Libault M."/>
            <person name="Sethuraman A."/>
            <person name="Zhang X."/>
            <person name="Shinozaki K."/>
            <person name="Nguyen H."/>
            <person name="Wing R."/>
            <person name="Cregan P."/>
            <person name="Specht J."/>
            <person name="Grimwood J."/>
            <person name="Rokhsar D."/>
            <person name="Stacey G."/>
            <person name="Shoemaker R."/>
            <person name="Jackson S."/>
        </authorList>
    </citation>
    <scope>NUCLEOTIDE SEQUENCE</scope>
    <source>
        <tissue evidence="2">Callus</tissue>
    </source>
</reference>
<keyword evidence="4" id="KW-1185">Reference proteome</keyword>
<dbReference type="PANTHER" id="PTHR47718:SF13">
    <property type="entry name" value="OS09G0290500 PROTEIN"/>
    <property type="match status" value="1"/>
</dbReference>
<protein>
    <recommendedName>
        <fullName evidence="1">MULE transposase domain-containing protein</fullName>
    </recommendedName>
</protein>
<dbReference type="OMA" id="MAACEYF"/>
<dbReference type="PaxDb" id="3847-GLYMA04G30390.1"/>
<name>A0A0R0IFX4_SOYBN</name>
<proteinExistence type="predicted"/>
<evidence type="ECO:0000313" key="4">
    <source>
        <dbReference type="Proteomes" id="UP000008827"/>
    </source>
</evidence>
<dbReference type="PANTHER" id="PTHR47718">
    <property type="entry name" value="OS01G0519700 PROTEIN"/>
    <property type="match status" value="1"/>
</dbReference>
<evidence type="ECO:0000313" key="2">
    <source>
        <dbReference type="EMBL" id="KRH38744.1"/>
    </source>
</evidence>
<sequence length="233" mass="26537">MVRSLVGDLLRASPDAAVKLCLGDLLVMGSNPETASLHMQGPTKSQLFRGNKNIKMHAQRKFQINDEVDVRLNKNFRFLACNAIDYDNLSFVERDVRNFVTRQRCSLGKEGDKKATLTYFACKKACSNDFFYDIDMDDDFCVKNVFWTDARSMAACEYFGDIVSFDTTYLTNKHDMPFALFVGINHHGRFILLGCGLLFAKDRFFHMVVPVMIVVTNQCRAMKNVIEVVFCTS</sequence>
<dbReference type="Proteomes" id="UP000008827">
    <property type="component" value="Chromosome 9"/>
</dbReference>
<gene>
    <name evidence="2" type="ORF">GLYMA_09G155100</name>
</gene>
<reference evidence="3" key="2">
    <citation type="submission" date="2018-02" db="UniProtKB">
        <authorList>
            <consortium name="EnsemblPlants"/>
        </authorList>
    </citation>
    <scope>IDENTIFICATION</scope>
    <source>
        <strain evidence="3">Williams 82</strain>
    </source>
</reference>
<dbReference type="Pfam" id="PF10551">
    <property type="entry name" value="MULE"/>
    <property type="match status" value="1"/>
</dbReference>
<evidence type="ECO:0000259" key="1">
    <source>
        <dbReference type="Pfam" id="PF10551"/>
    </source>
</evidence>
<dbReference type="InterPro" id="IPR018289">
    <property type="entry name" value="MULE_transposase_dom"/>
</dbReference>
<dbReference type="Gramene" id="KRH38744">
    <property type="protein sequence ID" value="KRH38744"/>
    <property type="gene ID" value="GLYMA_09G155100"/>
</dbReference>